<dbReference type="GO" id="GO:0005737">
    <property type="term" value="C:cytoplasm"/>
    <property type="evidence" value="ECO:0007669"/>
    <property type="project" value="UniProtKB-ARBA"/>
</dbReference>
<dbReference type="InterPro" id="IPR042216">
    <property type="entry name" value="MitoNEET_CISD"/>
</dbReference>
<evidence type="ECO:0000256" key="2">
    <source>
        <dbReference type="ARBA" id="ARBA00022723"/>
    </source>
</evidence>
<evidence type="ECO:0000313" key="7">
    <source>
        <dbReference type="Proteomes" id="UP000441032"/>
    </source>
</evidence>
<dbReference type="RefSeq" id="WP_065856185.1">
    <property type="nucleotide sequence ID" value="NZ_CP104381.1"/>
</dbReference>
<dbReference type="SMART" id="SM00704">
    <property type="entry name" value="ZnF_CDGSH"/>
    <property type="match status" value="1"/>
</dbReference>
<evidence type="ECO:0000259" key="5">
    <source>
        <dbReference type="SMART" id="SM00704"/>
    </source>
</evidence>
<sequence>MADDVVVTVRNNGPCHIKGNFRIVTQGGRELPVEESQAWLCRCGHSLNKPFCDGSHKRVEFDSNLDAPAPIEADRSP</sequence>
<dbReference type="InterPro" id="IPR018967">
    <property type="entry name" value="FeS-contain_CDGSH-typ"/>
</dbReference>
<keyword evidence="2" id="KW-0479">Metal-binding</keyword>
<dbReference type="Proteomes" id="UP000441032">
    <property type="component" value="Unassembled WGS sequence"/>
</dbReference>
<dbReference type="GO" id="GO:0051537">
    <property type="term" value="F:2 iron, 2 sulfur cluster binding"/>
    <property type="evidence" value="ECO:0007669"/>
    <property type="project" value="UniProtKB-KW"/>
</dbReference>
<dbReference type="Pfam" id="PF09360">
    <property type="entry name" value="zf-CDGSH"/>
    <property type="match status" value="1"/>
</dbReference>
<proteinExistence type="predicted"/>
<dbReference type="Gene3D" id="3.40.5.90">
    <property type="entry name" value="CDGSH iron-sulfur domain, mitoNEET-type"/>
    <property type="match status" value="1"/>
</dbReference>
<protein>
    <submittedName>
        <fullName evidence="6">CDGSH iron-sulfur domain-containing protein</fullName>
    </submittedName>
</protein>
<name>A0A7X2LCS4_RALPI</name>
<comment type="caution">
    <text evidence="6">The sequence shown here is derived from an EMBL/GenBank/DDBJ whole genome shotgun (WGS) entry which is preliminary data.</text>
</comment>
<keyword evidence="3" id="KW-0408">Iron</keyword>
<dbReference type="EMBL" id="WJYN01000017">
    <property type="protein sequence ID" value="MRT01720.1"/>
    <property type="molecule type" value="Genomic_DNA"/>
</dbReference>
<evidence type="ECO:0000256" key="3">
    <source>
        <dbReference type="ARBA" id="ARBA00023004"/>
    </source>
</evidence>
<accession>A0A7X2LCS4</accession>
<keyword evidence="1" id="KW-0001">2Fe-2S</keyword>
<keyword evidence="4" id="KW-0411">Iron-sulfur</keyword>
<evidence type="ECO:0000313" key="6">
    <source>
        <dbReference type="EMBL" id="MRT01720.1"/>
    </source>
</evidence>
<gene>
    <name evidence="6" type="ORF">GJQ57_24025</name>
</gene>
<dbReference type="GO" id="GO:0046872">
    <property type="term" value="F:metal ion binding"/>
    <property type="evidence" value="ECO:0007669"/>
    <property type="project" value="UniProtKB-KW"/>
</dbReference>
<evidence type="ECO:0000256" key="4">
    <source>
        <dbReference type="ARBA" id="ARBA00023014"/>
    </source>
</evidence>
<dbReference type="AlphaFoldDB" id="A0A7X2LCS4"/>
<feature type="domain" description="Iron-binding zinc finger CDGSH type" evidence="5">
    <location>
        <begin position="26"/>
        <end position="62"/>
    </location>
</feature>
<evidence type="ECO:0000256" key="1">
    <source>
        <dbReference type="ARBA" id="ARBA00022714"/>
    </source>
</evidence>
<reference evidence="6 7" key="1">
    <citation type="submission" date="2019-11" db="EMBL/GenBank/DDBJ databases">
        <title>Phenotypic characterization of an OXA-22 and OXA-60 co-producing Ralstonia pickettii clinical strain.</title>
        <authorList>
            <person name="He F."/>
        </authorList>
    </citation>
    <scope>NUCLEOTIDE SEQUENCE [LARGE SCALE GENOMIC DNA]</scope>
    <source>
        <strain evidence="6 7">PSLESD1</strain>
    </source>
</reference>
<organism evidence="6 7">
    <name type="scientific">Ralstonia pickettii</name>
    <name type="common">Burkholderia pickettii</name>
    <dbReference type="NCBI Taxonomy" id="329"/>
    <lineage>
        <taxon>Bacteria</taxon>
        <taxon>Pseudomonadati</taxon>
        <taxon>Pseudomonadota</taxon>
        <taxon>Betaproteobacteria</taxon>
        <taxon>Burkholderiales</taxon>
        <taxon>Burkholderiaceae</taxon>
        <taxon>Ralstonia</taxon>
    </lineage>
</organism>